<feature type="transmembrane region" description="Helical" evidence="1">
    <location>
        <begin position="119"/>
        <end position="136"/>
    </location>
</feature>
<dbReference type="OrthoDB" id="15189at2759"/>
<evidence type="ECO:0000256" key="1">
    <source>
        <dbReference type="SAM" id="Phobius"/>
    </source>
</evidence>
<gene>
    <name evidence="2" type="ORF">PHLGIDRAFT_116992</name>
</gene>
<proteinExistence type="predicted"/>
<keyword evidence="3" id="KW-1185">Reference proteome</keyword>
<dbReference type="InterPro" id="IPR021109">
    <property type="entry name" value="Peptidase_aspartic_dom_sf"/>
</dbReference>
<dbReference type="AlphaFoldDB" id="A0A0C3S127"/>
<accession>A0A0C3S127</accession>
<evidence type="ECO:0000313" key="2">
    <source>
        <dbReference type="EMBL" id="KIP08746.1"/>
    </source>
</evidence>
<feature type="non-terminal residue" evidence="2">
    <location>
        <position position="1"/>
    </location>
</feature>
<dbReference type="STRING" id="745531.A0A0C3S127"/>
<dbReference type="Proteomes" id="UP000053257">
    <property type="component" value="Unassembled WGS sequence"/>
</dbReference>
<protein>
    <recommendedName>
        <fullName evidence="4">Peptidase A1 domain-containing protein</fullName>
    </recommendedName>
</protein>
<evidence type="ECO:0000313" key="3">
    <source>
        <dbReference type="Proteomes" id="UP000053257"/>
    </source>
</evidence>
<evidence type="ECO:0008006" key="4">
    <source>
        <dbReference type="Google" id="ProtNLM"/>
    </source>
</evidence>
<reference evidence="2 3" key="1">
    <citation type="journal article" date="2014" name="PLoS Genet.">
        <title>Analysis of the Phlebiopsis gigantea genome, transcriptome and secretome provides insight into its pioneer colonization strategies of wood.</title>
        <authorList>
            <person name="Hori C."/>
            <person name="Ishida T."/>
            <person name="Igarashi K."/>
            <person name="Samejima M."/>
            <person name="Suzuki H."/>
            <person name="Master E."/>
            <person name="Ferreira P."/>
            <person name="Ruiz-Duenas F.J."/>
            <person name="Held B."/>
            <person name="Canessa P."/>
            <person name="Larrondo L.F."/>
            <person name="Schmoll M."/>
            <person name="Druzhinina I.S."/>
            <person name="Kubicek C.P."/>
            <person name="Gaskell J.A."/>
            <person name="Kersten P."/>
            <person name="St John F."/>
            <person name="Glasner J."/>
            <person name="Sabat G."/>
            <person name="Splinter BonDurant S."/>
            <person name="Syed K."/>
            <person name="Yadav J."/>
            <person name="Mgbeahuruike A.C."/>
            <person name="Kovalchuk A."/>
            <person name="Asiegbu F.O."/>
            <person name="Lackner G."/>
            <person name="Hoffmeister D."/>
            <person name="Rencoret J."/>
            <person name="Gutierrez A."/>
            <person name="Sun H."/>
            <person name="Lindquist E."/>
            <person name="Barry K."/>
            <person name="Riley R."/>
            <person name="Grigoriev I.V."/>
            <person name="Henrissat B."/>
            <person name="Kues U."/>
            <person name="Berka R.M."/>
            <person name="Martinez A.T."/>
            <person name="Covert S.F."/>
            <person name="Blanchette R.A."/>
            <person name="Cullen D."/>
        </authorList>
    </citation>
    <scope>NUCLEOTIDE SEQUENCE [LARGE SCALE GENOMIC DNA]</scope>
    <source>
        <strain evidence="2 3">11061_1 CR5-6</strain>
    </source>
</reference>
<organism evidence="2 3">
    <name type="scientific">Phlebiopsis gigantea (strain 11061_1 CR5-6)</name>
    <name type="common">White-rot fungus</name>
    <name type="synonym">Peniophora gigantea</name>
    <dbReference type="NCBI Taxonomy" id="745531"/>
    <lineage>
        <taxon>Eukaryota</taxon>
        <taxon>Fungi</taxon>
        <taxon>Dikarya</taxon>
        <taxon>Basidiomycota</taxon>
        <taxon>Agaricomycotina</taxon>
        <taxon>Agaricomycetes</taxon>
        <taxon>Polyporales</taxon>
        <taxon>Phanerochaetaceae</taxon>
        <taxon>Phlebiopsis</taxon>
    </lineage>
</organism>
<keyword evidence="1" id="KW-1133">Transmembrane helix</keyword>
<dbReference type="EMBL" id="KN840475">
    <property type="protein sequence ID" value="KIP08746.1"/>
    <property type="molecule type" value="Genomic_DNA"/>
</dbReference>
<sequence>AREFPLHPIDVVVVPEAGEEPRADADATVCVGAFSYAENADLVLGGAFLRSVYARFDFGNWTRADAAPPFVQLLSTTDAGAAWAEFDALNAARLAARAKAQTSGRVAGGAGRRRASGTLLLLWMLVAIAGLGSAALC</sequence>
<keyword evidence="1" id="KW-0472">Membrane</keyword>
<name>A0A0C3S127_PHLG1</name>
<dbReference type="HOGENOM" id="CLU_1870064_0_0_1"/>
<dbReference type="Gene3D" id="2.40.70.10">
    <property type="entry name" value="Acid Proteases"/>
    <property type="match status" value="1"/>
</dbReference>
<keyword evidence="1" id="KW-0812">Transmembrane</keyword>